<dbReference type="PANTHER" id="PTHR44154">
    <property type="entry name" value="QUINONE OXIDOREDUCTASE"/>
    <property type="match status" value="1"/>
</dbReference>
<dbReference type="InterPro" id="IPR036291">
    <property type="entry name" value="NAD(P)-bd_dom_sf"/>
</dbReference>
<name>A0A9E7C1S3_9ACTN</name>
<dbReference type="EMBL" id="CP087164">
    <property type="protein sequence ID" value="UGS36989.1"/>
    <property type="molecule type" value="Genomic_DNA"/>
</dbReference>
<evidence type="ECO:0000313" key="4">
    <source>
        <dbReference type="Proteomes" id="UP001162834"/>
    </source>
</evidence>
<evidence type="ECO:0000259" key="2">
    <source>
        <dbReference type="SMART" id="SM00829"/>
    </source>
</evidence>
<gene>
    <name evidence="3" type="primary">tdh_5</name>
    <name evidence="3" type="ORF">DSM104329_03401</name>
</gene>
<dbReference type="KEGG" id="sbae:DSM104329_03401"/>
<reference evidence="3" key="1">
    <citation type="journal article" date="2022" name="Int. J. Syst. Evol. Microbiol.">
        <title>Pseudomonas aegrilactucae sp. nov. and Pseudomonas morbosilactucae sp. nov., pathogens causing bacterial rot of lettuce in Japan.</title>
        <authorList>
            <person name="Sawada H."/>
            <person name="Fujikawa T."/>
            <person name="Satou M."/>
        </authorList>
    </citation>
    <scope>NUCLEOTIDE SEQUENCE</scope>
    <source>
        <strain evidence="3">0166_1</strain>
    </source>
</reference>
<dbReference type="AlphaFoldDB" id="A0A9E7C1S3"/>
<organism evidence="3 4">
    <name type="scientific">Capillimicrobium parvum</name>
    <dbReference type="NCBI Taxonomy" id="2884022"/>
    <lineage>
        <taxon>Bacteria</taxon>
        <taxon>Bacillati</taxon>
        <taxon>Actinomycetota</taxon>
        <taxon>Thermoleophilia</taxon>
        <taxon>Solirubrobacterales</taxon>
        <taxon>Capillimicrobiaceae</taxon>
        <taxon>Capillimicrobium</taxon>
    </lineage>
</organism>
<dbReference type="SUPFAM" id="SSF51735">
    <property type="entry name" value="NAD(P)-binding Rossmann-fold domains"/>
    <property type="match status" value="1"/>
</dbReference>
<dbReference type="InterPro" id="IPR051603">
    <property type="entry name" value="Zinc-ADH_QOR/CCCR"/>
</dbReference>
<dbReference type="CDD" id="cd08253">
    <property type="entry name" value="zeta_crystallin"/>
    <property type="match status" value="1"/>
</dbReference>
<dbReference type="Proteomes" id="UP001162834">
    <property type="component" value="Chromosome"/>
</dbReference>
<feature type="domain" description="Enoyl reductase (ER)" evidence="2">
    <location>
        <begin position="14"/>
        <end position="322"/>
    </location>
</feature>
<dbReference type="RefSeq" id="WP_259311053.1">
    <property type="nucleotide sequence ID" value="NZ_CP087164.1"/>
</dbReference>
<dbReference type="PANTHER" id="PTHR44154:SF1">
    <property type="entry name" value="QUINONE OXIDOREDUCTASE"/>
    <property type="match status" value="1"/>
</dbReference>
<dbReference type="InterPro" id="IPR013154">
    <property type="entry name" value="ADH-like_N"/>
</dbReference>
<protein>
    <submittedName>
        <fullName evidence="3">L-threonine 3-dehydrogenase</fullName>
        <ecNumber evidence="3">1.1.1.103</ecNumber>
    </submittedName>
</protein>
<sequence length="326" mass="33970">MRAARYLTGGPDAGVLEIVDRDVPEPGPGEVRVRVSVSGVNPTDWKSRKGGGLTAAGLDEVIPNQDGAGVIEAVGAGVDERRVGERVWLWLAQWQRAHGTAAELVALPSEQAVALPDGSSLDLGAGLGIPAMTAHRCLFSGDGIGAGDAVLVHGGAGAVAHAAIELAVWRGARVASTVSSPEKAQLARAAGAELVVDYRNEDVVAAVREWAPDGVRRVVEVDLPANADVDAEVVGDHGVVSTYAVSPKPMQASRTMMIRNAAIEFVLVYTMPEAAKRQAVADVTEALRDGALTQLPVRRFALEEITAAHDAVEAGFVGKVLVDLPR</sequence>
<keyword evidence="1" id="KW-0521">NADP</keyword>
<dbReference type="Pfam" id="PF00107">
    <property type="entry name" value="ADH_zinc_N"/>
    <property type="match status" value="1"/>
</dbReference>
<accession>A0A9E7C1S3</accession>
<dbReference type="InterPro" id="IPR011032">
    <property type="entry name" value="GroES-like_sf"/>
</dbReference>
<dbReference type="Gene3D" id="3.90.180.10">
    <property type="entry name" value="Medium-chain alcohol dehydrogenases, catalytic domain"/>
    <property type="match status" value="1"/>
</dbReference>
<evidence type="ECO:0000256" key="1">
    <source>
        <dbReference type="ARBA" id="ARBA00022857"/>
    </source>
</evidence>
<dbReference type="SMART" id="SM00829">
    <property type="entry name" value="PKS_ER"/>
    <property type="match status" value="1"/>
</dbReference>
<dbReference type="InterPro" id="IPR020843">
    <property type="entry name" value="ER"/>
</dbReference>
<dbReference type="Pfam" id="PF08240">
    <property type="entry name" value="ADH_N"/>
    <property type="match status" value="1"/>
</dbReference>
<keyword evidence="4" id="KW-1185">Reference proteome</keyword>
<dbReference type="GO" id="GO:0008743">
    <property type="term" value="F:L-threonine 3-dehydrogenase activity"/>
    <property type="evidence" value="ECO:0007669"/>
    <property type="project" value="UniProtKB-EC"/>
</dbReference>
<keyword evidence="3" id="KW-0560">Oxidoreductase</keyword>
<evidence type="ECO:0000313" key="3">
    <source>
        <dbReference type="EMBL" id="UGS36989.1"/>
    </source>
</evidence>
<dbReference type="EC" id="1.1.1.103" evidence="3"/>
<dbReference type="SUPFAM" id="SSF50129">
    <property type="entry name" value="GroES-like"/>
    <property type="match status" value="1"/>
</dbReference>
<proteinExistence type="predicted"/>
<dbReference type="InterPro" id="IPR013149">
    <property type="entry name" value="ADH-like_C"/>
</dbReference>
<dbReference type="Gene3D" id="3.40.50.720">
    <property type="entry name" value="NAD(P)-binding Rossmann-like Domain"/>
    <property type="match status" value="1"/>
</dbReference>